<reference evidence="3 4" key="1">
    <citation type="submission" date="2021-06" db="EMBL/GenBank/DDBJ databases">
        <authorList>
            <person name="Sun Q."/>
            <person name="Li D."/>
        </authorList>
    </citation>
    <scope>NUCLEOTIDE SEQUENCE [LARGE SCALE GENOMIC DNA]</scope>
    <source>
        <strain evidence="3 4">MSJ-1</strain>
    </source>
</reference>
<comment type="caution">
    <text evidence="3">The sequence shown here is derived from an EMBL/GenBank/DDBJ whole genome shotgun (WGS) entry which is preliminary data.</text>
</comment>
<dbReference type="InterPro" id="IPR000182">
    <property type="entry name" value="GNAT_dom"/>
</dbReference>
<evidence type="ECO:0000259" key="2">
    <source>
        <dbReference type="PROSITE" id="PS51186"/>
    </source>
</evidence>
<organism evidence="3 4">
    <name type="scientific">Peptoniphilus ovalis</name>
    <dbReference type="NCBI Taxonomy" id="2841503"/>
    <lineage>
        <taxon>Bacteria</taxon>
        <taxon>Bacillati</taxon>
        <taxon>Bacillota</taxon>
        <taxon>Tissierellia</taxon>
        <taxon>Tissierellales</taxon>
        <taxon>Peptoniphilaceae</taxon>
        <taxon>Peptoniphilus</taxon>
    </lineage>
</organism>
<keyword evidence="3" id="KW-0687">Ribonucleoprotein</keyword>
<keyword evidence="4" id="KW-1185">Reference proteome</keyword>
<keyword evidence="3" id="KW-0689">Ribosomal protein</keyword>
<dbReference type="Proteomes" id="UP000783742">
    <property type="component" value="Unassembled WGS sequence"/>
</dbReference>
<dbReference type="PANTHER" id="PTHR47542">
    <property type="entry name" value="ACYL-COA N-ACYLTRANSFERASES (NAT) SUPERFAMILY PROTEIN"/>
    <property type="match status" value="1"/>
</dbReference>
<gene>
    <name evidence="3" type="primary">rimI</name>
    <name evidence="3" type="ORF">KQI68_02920</name>
</gene>
<evidence type="ECO:0000313" key="4">
    <source>
        <dbReference type="Proteomes" id="UP000783742"/>
    </source>
</evidence>
<comment type="subcellular location">
    <subcellularLocation>
        <location evidence="1">Cytoplasm</location>
    </subcellularLocation>
</comment>
<accession>A0ABS6FFP3</accession>
<dbReference type="InterPro" id="IPR006464">
    <property type="entry name" value="AcTrfase_RimI/Ard1"/>
</dbReference>
<protein>
    <recommendedName>
        <fullName evidence="1">[Ribosomal protein bS18]-alanine N-acetyltransferase</fullName>
        <ecNumber evidence="1">2.3.1.266</ecNumber>
    </recommendedName>
</protein>
<proteinExistence type="inferred from homology"/>
<dbReference type="PANTHER" id="PTHR47542:SF2">
    <property type="entry name" value="ACYL-COA N-ACYLTRANSFERASES (NAT) SUPERFAMILY PROTEIN"/>
    <property type="match status" value="1"/>
</dbReference>
<dbReference type="GO" id="GO:0005840">
    <property type="term" value="C:ribosome"/>
    <property type="evidence" value="ECO:0007669"/>
    <property type="project" value="UniProtKB-KW"/>
</dbReference>
<feature type="domain" description="N-acetyltransferase" evidence="2">
    <location>
        <begin position="3"/>
        <end position="144"/>
    </location>
</feature>
<dbReference type="EMBL" id="JAHLQO010000002">
    <property type="protein sequence ID" value="MBU5668786.1"/>
    <property type="molecule type" value="Genomic_DNA"/>
</dbReference>
<keyword evidence="1" id="KW-0963">Cytoplasm</keyword>
<dbReference type="Pfam" id="PF00583">
    <property type="entry name" value="Acetyltransf_1"/>
    <property type="match status" value="1"/>
</dbReference>
<evidence type="ECO:0000313" key="3">
    <source>
        <dbReference type="EMBL" id="MBU5668786.1"/>
    </source>
</evidence>
<dbReference type="PROSITE" id="PS51186">
    <property type="entry name" value="GNAT"/>
    <property type="match status" value="1"/>
</dbReference>
<dbReference type="NCBIfam" id="TIGR01575">
    <property type="entry name" value="rimI"/>
    <property type="match status" value="1"/>
</dbReference>
<name>A0ABS6FFP3_9FIRM</name>
<comment type="function">
    <text evidence="1">Acetylates the N-terminal alanine of ribosomal protein bS18.</text>
</comment>
<comment type="catalytic activity">
    <reaction evidence="1">
        <text>N-terminal L-alanyl-[ribosomal protein bS18] + acetyl-CoA = N-terminal N(alpha)-acetyl-L-alanyl-[ribosomal protein bS18] + CoA + H(+)</text>
        <dbReference type="Rhea" id="RHEA:43756"/>
        <dbReference type="Rhea" id="RHEA-COMP:10676"/>
        <dbReference type="Rhea" id="RHEA-COMP:10677"/>
        <dbReference type="ChEBI" id="CHEBI:15378"/>
        <dbReference type="ChEBI" id="CHEBI:57287"/>
        <dbReference type="ChEBI" id="CHEBI:57288"/>
        <dbReference type="ChEBI" id="CHEBI:64718"/>
        <dbReference type="ChEBI" id="CHEBI:83683"/>
        <dbReference type="EC" id="2.3.1.266"/>
    </reaction>
</comment>
<comment type="similarity">
    <text evidence="1">Belongs to the acetyltransferase family. RimI subfamily.</text>
</comment>
<sequence>MKKTIRLAEEKDAFGIHEIEVDTFDTPWSVETIRLQIVEDELSDVYVIEIDGELAAYIGYMKIFDEIHIANVAVKKKFRGKSFGNDLIKEVTKIADRENFKITLEVDKKNEIAINLYRKYGFKILGERKNYYGIDKDAYIMWRE</sequence>
<dbReference type="CDD" id="cd04301">
    <property type="entry name" value="NAT_SF"/>
    <property type="match status" value="1"/>
</dbReference>
<dbReference type="EC" id="2.3.1.266" evidence="1"/>
<dbReference type="RefSeq" id="WP_216548632.1">
    <property type="nucleotide sequence ID" value="NZ_JAHLQO010000002.1"/>
</dbReference>
<evidence type="ECO:0000256" key="1">
    <source>
        <dbReference type="RuleBase" id="RU363094"/>
    </source>
</evidence>